<gene>
    <name evidence="1" type="ORF">OOZ35_01345</name>
</gene>
<keyword evidence="2" id="KW-1185">Reference proteome</keyword>
<name>A0ABT4RWB2_9FLAO</name>
<comment type="caution">
    <text evidence="1">The sequence shown here is derived from an EMBL/GenBank/DDBJ whole genome shotgun (WGS) entry which is preliminary data.</text>
</comment>
<accession>A0ABT4RWB2</accession>
<reference evidence="1" key="1">
    <citation type="submission" date="2022-11" db="EMBL/GenBank/DDBJ databases">
        <title>Refractory cell wall polysaccharides provide important carbon source for microbial heterotrophs in the hadal ocean.</title>
        <authorList>
            <person name="Zhu X."/>
        </authorList>
    </citation>
    <scope>NUCLEOTIDE SEQUENCE</scope>
    <source>
        <strain evidence="1">MTRN7</strain>
    </source>
</reference>
<sequence>MTIGFITSEYPYTEVSHTKGNTTRIKKIVETLVKQSIKVVQFLYQIEKNNLLGYLDKCGQKRNKFVVEKLILQTSNVYNKQYTLLR</sequence>
<dbReference type="EMBL" id="JAPFGC010000002">
    <property type="protein sequence ID" value="MDA0176134.1"/>
    <property type="molecule type" value="Genomic_DNA"/>
</dbReference>
<proteinExistence type="predicted"/>
<dbReference type="RefSeq" id="WP_270004916.1">
    <property type="nucleotide sequence ID" value="NZ_JAPFGC010000002.1"/>
</dbReference>
<evidence type="ECO:0000313" key="2">
    <source>
        <dbReference type="Proteomes" id="UP001149142"/>
    </source>
</evidence>
<dbReference type="Proteomes" id="UP001149142">
    <property type="component" value="Unassembled WGS sequence"/>
</dbReference>
<evidence type="ECO:0000313" key="1">
    <source>
        <dbReference type="EMBL" id="MDA0176134.1"/>
    </source>
</evidence>
<organism evidence="1 2">
    <name type="scientific">Mesoflavibacter profundi</name>
    <dbReference type="NCBI Taxonomy" id="2708110"/>
    <lineage>
        <taxon>Bacteria</taxon>
        <taxon>Pseudomonadati</taxon>
        <taxon>Bacteroidota</taxon>
        <taxon>Flavobacteriia</taxon>
        <taxon>Flavobacteriales</taxon>
        <taxon>Flavobacteriaceae</taxon>
        <taxon>Mesoflavibacter</taxon>
    </lineage>
</organism>
<protein>
    <submittedName>
        <fullName evidence="1">Uncharacterized protein</fullName>
    </submittedName>
</protein>